<protein>
    <recommendedName>
        <fullName evidence="3">C2H2-type domain-containing protein</fullName>
    </recommendedName>
</protein>
<name>A0ABN9XBL1_9DINO</name>
<dbReference type="EMBL" id="CAUYUJ010020240">
    <property type="protein sequence ID" value="CAK0896801.1"/>
    <property type="molecule type" value="Genomic_DNA"/>
</dbReference>
<sequence>MSHQAAQPDMEGWLVALDEEMQQCTACDKRFPWWEAESHLASRRHARAARAVTWDPFAEHGWPHSAHMVVEDKGGVETVKCSLCYKEVTDAHIWSDPHCARLDVVHPGWRQHCAQPGAAGPTAAALPAAAPALALPAPAPG</sequence>
<accession>A0ABN9XBL1</accession>
<comment type="caution">
    <text evidence="1">The sequence shown here is derived from an EMBL/GenBank/DDBJ whole genome shotgun (WGS) entry which is preliminary data.</text>
</comment>
<evidence type="ECO:0008006" key="3">
    <source>
        <dbReference type="Google" id="ProtNLM"/>
    </source>
</evidence>
<proteinExistence type="predicted"/>
<organism evidence="1 2">
    <name type="scientific">Prorocentrum cordatum</name>
    <dbReference type="NCBI Taxonomy" id="2364126"/>
    <lineage>
        <taxon>Eukaryota</taxon>
        <taxon>Sar</taxon>
        <taxon>Alveolata</taxon>
        <taxon>Dinophyceae</taxon>
        <taxon>Prorocentrales</taxon>
        <taxon>Prorocentraceae</taxon>
        <taxon>Prorocentrum</taxon>
    </lineage>
</organism>
<reference evidence="1" key="1">
    <citation type="submission" date="2023-10" db="EMBL/GenBank/DDBJ databases">
        <authorList>
            <person name="Chen Y."/>
            <person name="Shah S."/>
            <person name="Dougan E. K."/>
            <person name="Thang M."/>
            <person name="Chan C."/>
        </authorList>
    </citation>
    <scope>NUCLEOTIDE SEQUENCE [LARGE SCALE GENOMIC DNA]</scope>
</reference>
<evidence type="ECO:0000313" key="1">
    <source>
        <dbReference type="EMBL" id="CAK0896801.1"/>
    </source>
</evidence>
<evidence type="ECO:0000313" key="2">
    <source>
        <dbReference type="Proteomes" id="UP001189429"/>
    </source>
</evidence>
<dbReference type="Proteomes" id="UP001189429">
    <property type="component" value="Unassembled WGS sequence"/>
</dbReference>
<keyword evidence="2" id="KW-1185">Reference proteome</keyword>
<feature type="non-terminal residue" evidence="1">
    <location>
        <position position="141"/>
    </location>
</feature>
<gene>
    <name evidence="1" type="ORF">PCOR1329_LOCUS75163</name>
</gene>